<proteinExistence type="predicted"/>
<name>A0A0G1YJL3_9BACT</name>
<accession>A0A0G1YJL3</accession>
<comment type="caution">
    <text evidence="1">The sequence shown here is derived from an EMBL/GenBank/DDBJ whole genome shotgun (WGS) entry which is preliminary data.</text>
</comment>
<dbReference type="EMBL" id="LCQK01000002">
    <property type="protein sequence ID" value="KKW15142.1"/>
    <property type="molecule type" value="Genomic_DNA"/>
</dbReference>
<protein>
    <submittedName>
        <fullName evidence="1">Uncharacterized protein</fullName>
    </submittedName>
</protein>
<organism evidence="1 2">
    <name type="scientific">Candidatus Jorgensenbacteria bacterium GW2011_GWB1_50_10</name>
    <dbReference type="NCBI Taxonomy" id="1618665"/>
    <lineage>
        <taxon>Bacteria</taxon>
        <taxon>Candidatus Joergenseniibacteriota</taxon>
    </lineage>
</organism>
<sequence>MAGERSREHHDWGVGLGITLDPGREDALRDFNGKTVRSWCTSDQSQSLGLNSNGIYSSLLGTNYLLLPAVRKINPNLLS</sequence>
<dbReference type="STRING" id="1618665.UY55_C0002G0200"/>
<reference evidence="1 2" key="1">
    <citation type="journal article" date="2015" name="Nature">
        <title>rRNA introns, odd ribosomes, and small enigmatic genomes across a large radiation of phyla.</title>
        <authorList>
            <person name="Brown C.T."/>
            <person name="Hug L.A."/>
            <person name="Thomas B.C."/>
            <person name="Sharon I."/>
            <person name="Castelle C.J."/>
            <person name="Singh A."/>
            <person name="Wilkins M.J."/>
            <person name="Williams K.H."/>
            <person name="Banfield J.F."/>
        </authorList>
    </citation>
    <scope>NUCLEOTIDE SEQUENCE [LARGE SCALE GENOMIC DNA]</scope>
</reference>
<gene>
    <name evidence="1" type="ORF">UY55_C0002G0200</name>
</gene>
<dbReference type="Proteomes" id="UP000034224">
    <property type="component" value="Unassembled WGS sequence"/>
</dbReference>
<evidence type="ECO:0000313" key="2">
    <source>
        <dbReference type="Proteomes" id="UP000034224"/>
    </source>
</evidence>
<dbReference type="AlphaFoldDB" id="A0A0G1YJL3"/>
<evidence type="ECO:0000313" key="1">
    <source>
        <dbReference type="EMBL" id="KKW15142.1"/>
    </source>
</evidence>